<dbReference type="EMBL" id="LFOD01000039">
    <property type="protein sequence ID" value="KMV14829.1"/>
    <property type="molecule type" value="Genomic_DNA"/>
</dbReference>
<dbReference type="AlphaFoldDB" id="A0A0J8WP78"/>
<dbReference type="RefSeq" id="WP_048896366.1">
    <property type="nucleotide sequence ID" value="NZ_LFOD01000039.1"/>
</dbReference>
<dbReference type="Proteomes" id="UP000037594">
    <property type="component" value="Unassembled WGS sequence"/>
</dbReference>
<dbReference type="PATRIC" id="fig|451644.5.peg.5784"/>
<evidence type="ECO:0000313" key="2">
    <source>
        <dbReference type="Proteomes" id="UP000037594"/>
    </source>
</evidence>
<accession>A0A0J8WP78</accession>
<reference evidence="1 2" key="1">
    <citation type="submission" date="2015-06" db="EMBL/GenBank/DDBJ databases">
        <title>Genome sequence of Mycobacterium conceptionense strain MLE.</title>
        <authorList>
            <person name="Greninger A.L."/>
            <person name="Cunningham G."/>
            <person name="Chiu C.Y."/>
            <person name="Miller S."/>
        </authorList>
    </citation>
    <scope>NUCLEOTIDE SEQUENCE [LARGE SCALE GENOMIC DNA]</scope>
    <source>
        <strain evidence="1 2">MLE</strain>
    </source>
</reference>
<gene>
    <name evidence="1" type="ORF">ACT17_28215</name>
</gene>
<sequence length="70" mass="8044">MSEEATVADEYVVEEFVVFDASGKEVDWIDPYQAHREIEPGLFMVSNFGDVEYRVTVPDGGRFEIRPRES</sequence>
<organism evidence="1 2">
    <name type="scientific">Mycolicibacterium conceptionense</name>
    <dbReference type="NCBI Taxonomy" id="451644"/>
    <lineage>
        <taxon>Bacteria</taxon>
        <taxon>Bacillati</taxon>
        <taxon>Actinomycetota</taxon>
        <taxon>Actinomycetes</taxon>
        <taxon>Mycobacteriales</taxon>
        <taxon>Mycobacteriaceae</taxon>
        <taxon>Mycolicibacterium</taxon>
    </lineage>
</organism>
<comment type="caution">
    <text evidence="1">The sequence shown here is derived from an EMBL/GenBank/DDBJ whole genome shotgun (WGS) entry which is preliminary data.</text>
</comment>
<name>A0A0J8WP78_9MYCO</name>
<dbReference type="OrthoDB" id="9965317at2"/>
<proteinExistence type="predicted"/>
<protein>
    <submittedName>
        <fullName evidence="1">Uncharacterized protein</fullName>
    </submittedName>
</protein>
<evidence type="ECO:0000313" key="1">
    <source>
        <dbReference type="EMBL" id="KMV14829.1"/>
    </source>
</evidence>